<sequence length="220" mass="22893">MVSDEVRNTRDEVARACRGLAADGLVLGTAGNVSVRVGDSIAVTATGSKFESITAEQVTVVDLDGAVVAGGLAPTSEIALHLDIYRKFDARAVVHTHAPTCVAVGCVVDELPCVHYQMLAFGGSVRVAPYVTFGSQELADTVVAALDGKSAALMANHGAITYGPSLDAALDSARLLEWAAEVYLRARSMGTVRALTTEQQAAFAAAVVEKNYGSVRAVQQ</sequence>
<dbReference type="Proteomes" id="UP000535543">
    <property type="component" value="Unassembled WGS sequence"/>
</dbReference>
<keyword evidence="5" id="KW-1185">Reference proteome</keyword>
<evidence type="ECO:0000313" key="4">
    <source>
        <dbReference type="EMBL" id="NMN94805.1"/>
    </source>
</evidence>
<dbReference type="AlphaFoldDB" id="A0A848K718"/>
<evidence type="ECO:0000256" key="1">
    <source>
        <dbReference type="ARBA" id="ARBA00022723"/>
    </source>
</evidence>
<dbReference type="InterPro" id="IPR050197">
    <property type="entry name" value="Aldolase_class_II_sugar_metab"/>
</dbReference>
<dbReference type="SUPFAM" id="SSF53639">
    <property type="entry name" value="AraD/HMP-PK domain-like"/>
    <property type="match status" value="1"/>
</dbReference>
<proteinExistence type="predicted"/>
<reference evidence="4 5" key="1">
    <citation type="submission" date="2019-05" db="EMBL/GenBank/DDBJ databases">
        <authorList>
            <person name="Lee S.D."/>
        </authorList>
    </citation>
    <scope>NUCLEOTIDE SEQUENCE [LARGE SCALE GENOMIC DNA]</scope>
    <source>
        <strain evidence="4 5">YC2-7</strain>
    </source>
</reference>
<evidence type="ECO:0000259" key="3">
    <source>
        <dbReference type="SMART" id="SM01007"/>
    </source>
</evidence>
<dbReference type="Gene3D" id="3.40.225.10">
    <property type="entry name" value="Class II aldolase/adducin N-terminal domain"/>
    <property type="match status" value="1"/>
</dbReference>
<dbReference type="GO" id="GO:0019323">
    <property type="term" value="P:pentose catabolic process"/>
    <property type="evidence" value="ECO:0007669"/>
    <property type="project" value="TreeGrafter"/>
</dbReference>
<reference evidence="4 5" key="2">
    <citation type="submission" date="2020-06" db="EMBL/GenBank/DDBJ databases">
        <title>Antribacter stalactiti gen. nov., sp. nov., a new member of the family Nacardiaceae isolated from a cave.</title>
        <authorList>
            <person name="Kim I.S."/>
        </authorList>
    </citation>
    <scope>NUCLEOTIDE SEQUENCE [LARGE SCALE GENOMIC DNA]</scope>
    <source>
        <strain evidence="4 5">YC2-7</strain>
    </source>
</reference>
<organism evidence="4 5">
    <name type="scientific">Antrihabitans stalactiti</name>
    <dbReference type="NCBI Taxonomy" id="2584121"/>
    <lineage>
        <taxon>Bacteria</taxon>
        <taxon>Bacillati</taxon>
        <taxon>Actinomycetota</taxon>
        <taxon>Actinomycetes</taxon>
        <taxon>Mycobacteriales</taxon>
        <taxon>Nocardiaceae</taxon>
        <taxon>Antrihabitans</taxon>
    </lineage>
</organism>
<dbReference type="GO" id="GO:0046872">
    <property type="term" value="F:metal ion binding"/>
    <property type="evidence" value="ECO:0007669"/>
    <property type="project" value="UniProtKB-KW"/>
</dbReference>
<keyword evidence="2" id="KW-0456">Lyase</keyword>
<dbReference type="SMART" id="SM01007">
    <property type="entry name" value="Aldolase_II"/>
    <property type="match status" value="1"/>
</dbReference>
<dbReference type="PANTHER" id="PTHR22789:SF0">
    <property type="entry name" value="3-OXO-TETRONATE 4-PHOSPHATE DECARBOXYLASE-RELATED"/>
    <property type="match status" value="1"/>
</dbReference>
<dbReference type="Pfam" id="PF00596">
    <property type="entry name" value="Aldolase_II"/>
    <property type="match status" value="1"/>
</dbReference>
<comment type="caution">
    <text evidence="4">The sequence shown here is derived from an EMBL/GenBank/DDBJ whole genome shotgun (WGS) entry which is preliminary data.</text>
</comment>
<dbReference type="PANTHER" id="PTHR22789">
    <property type="entry name" value="FUCULOSE PHOSPHATE ALDOLASE"/>
    <property type="match status" value="1"/>
</dbReference>
<dbReference type="EMBL" id="VCQU01000002">
    <property type="protein sequence ID" value="NMN94805.1"/>
    <property type="molecule type" value="Genomic_DNA"/>
</dbReference>
<gene>
    <name evidence="4" type="ORF">FGL95_07120</name>
</gene>
<evidence type="ECO:0000313" key="5">
    <source>
        <dbReference type="Proteomes" id="UP000535543"/>
    </source>
</evidence>
<name>A0A848K718_9NOCA</name>
<dbReference type="GO" id="GO:0005829">
    <property type="term" value="C:cytosol"/>
    <property type="evidence" value="ECO:0007669"/>
    <property type="project" value="TreeGrafter"/>
</dbReference>
<feature type="domain" description="Class II aldolase/adducin N-terminal" evidence="3">
    <location>
        <begin position="11"/>
        <end position="184"/>
    </location>
</feature>
<dbReference type="InterPro" id="IPR036409">
    <property type="entry name" value="Aldolase_II/adducin_N_sf"/>
</dbReference>
<accession>A0A848K718</accession>
<evidence type="ECO:0000256" key="2">
    <source>
        <dbReference type="ARBA" id="ARBA00023239"/>
    </source>
</evidence>
<protein>
    <submittedName>
        <fullName evidence="4">Class II aldolase/adducin family protein</fullName>
    </submittedName>
</protein>
<dbReference type="RefSeq" id="WP_169585532.1">
    <property type="nucleotide sequence ID" value="NZ_VCQU01000002.1"/>
</dbReference>
<keyword evidence="1" id="KW-0479">Metal-binding</keyword>
<dbReference type="GO" id="GO:0016832">
    <property type="term" value="F:aldehyde-lyase activity"/>
    <property type="evidence" value="ECO:0007669"/>
    <property type="project" value="TreeGrafter"/>
</dbReference>
<dbReference type="InterPro" id="IPR001303">
    <property type="entry name" value="Aldolase_II/adducin_N"/>
</dbReference>